<dbReference type="InterPro" id="IPR036390">
    <property type="entry name" value="WH_DNA-bd_sf"/>
</dbReference>
<dbReference type="GO" id="GO:0003677">
    <property type="term" value="F:DNA binding"/>
    <property type="evidence" value="ECO:0007669"/>
    <property type="project" value="UniProtKB-KW"/>
</dbReference>
<evidence type="ECO:0000256" key="4">
    <source>
        <dbReference type="ARBA" id="ARBA00023163"/>
    </source>
</evidence>
<dbReference type="GO" id="GO:0003700">
    <property type="term" value="F:DNA-binding transcription factor activity"/>
    <property type="evidence" value="ECO:0007669"/>
    <property type="project" value="InterPro"/>
</dbReference>
<dbReference type="InterPro" id="IPR005119">
    <property type="entry name" value="LysR_subst-bd"/>
</dbReference>
<dbReference type="InterPro" id="IPR036388">
    <property type="entry name" value="WH-like_DNA-bd_sf"/>
</dbReference>
<dbReference type="SUPFAM" id="SSF53850">
    <property type="entry name" value="Periplasmic binding protein-like II"/>
    <property type="match status" value="1"/>
</dbReference>
<dbReference type="CDD" id="cd05466">
    <property type="entry name" value="PBP2_LTTR_substrate"/>
    <property type="match status" value="1"/>
</dbReference>
<evidence type="ECO:0000256" key="3">
    <source>
        <dbReference type="ARBA" id="ARBA00023125"/>
    </source>
</evidence>
<protein>
    <submittedName>
        <fullName evidence="6">Transcriptional regulator</fullName>
    </submittedName>
</protein>
<dbReference type="GO" id="GO:0005829">
    <property type="term" value="C:cytosol"/>
    <property type="evidence" value="ECO:0007669"/>
    <property type="project" value="TreeGrafter"/>
</dbReference>
<comment type="similarity">
    <text evidence="1">Belongs to the LysR transcriptional regulatory family.</text>
</comment>
<dbReference type="FunFam" id="1.10.10.10:FF:000001">
    <property type="entry name" value="LysR family transcriptional regulator"/>
    <property type="match status" value="1"/>
</dbReference>
<dbReference type="Proteomes" id="UP000288623">
    <property type="component" value="Unassembled WGS sequence"/>
</dbReference>
<sequence length="310" mass="35348">MTIEQLKYIVAIAKYGTLKDASEDLHVTLSALSQGLNRLEKELGLTLFTRNRTGSSITKEGKVIVNHAKKVLDSLDDLTEVAQVMQNRLTGTLKVASIPGPFFKLFTIVQQMKSIYPEINIQIREQNSQTMIEELQSEKVDVALAVYNDEDIQKNPDLTFTKITSCKMLIVAHQDSPVIQNNHTVTDELIKQPVIIFDDKMVIATMNEIKYAFGRNDIVISVNNPHIVQQYVEENKAYTVGLDLTFTHSKSFMQNMNFAKIDFLTTIPVEHTFGIVTKANRHETQLMKEFAYELKKEFKDYVKEITPIEQ</sequence>
<comment type="caution">
    <text evidence="6">The sequence shown here is derived from an EMBL/GenBank/DDBJ whole genome shotgun (WGS) entry which is preliminary data.</text>
</comment>
<organism evidence="6 7">
    <name type="scientific">Candidatus Kurthia intestinigallinarum</name>
    <dbReference type="NCBI Taxonomy" id="1562256"/>
    <lineage>
        <taxon>Bacteria</taxon>
        <taxon>Bacillati</taxon>
        <taxon>Bacillota</taxon>
        <taxon>Bacilli</taxon>
        <taxon>Bacillales</taxon>
        <taxon>Caryophanaceae</taxon>
        <taxon>Kurthia</taxon>
    </lineage>
</organism>
<dbReference type="AlphaFoldDB" id="A0A433RVW5"/>
<accession>A0A433RVW5</accession>
<dbReference type="Gene3D" id="3.40.190.290">
    <property type="match status" value="1"/>
</dbReference>
<dbReference type="PROSITE" id="PS50931">
    <property type="entry name" value="HTH_LYSR"/>
    <property type="match status" value="1"/>
</dbReference>
<dbReference type="PANTHER" id="PTHR30419:SF8">
    <property type="entry name" value="NITROGEN ASSIMILATION TRANSCRIPTIONAL ACTIVATOR-RELATED"/>
    <property type="match status" value="1"/>
</dbReference>
<evidence type="ECO:0000313" key="7">
    <source>
        <dbReference type="Proteomes" id="UP000288623"/>
    </source>
</evidence>
<dbReference type="Pfam" id="PF00126">
    <property type="entry name" value="HTH_1"/>
    <property type="match status" value="1"/>
</dbReference>
<dbReference type="OrthoDB" id="9803735at2"/>
<proteinExistence type="inferred from homology"/>
<name>A0A433RVW5_9BACL</name>
<dbReference type="SUPFAM" id="SSF46785">
    <property type="entry name" value="Winged helix' DNA-binding domain"/>
    <property type="match status" value="1"/>
</dbReference>
<evidence type="ECO:0000259" key="5">
    <source>
        <dbReference type="PROSITE" id="PS50931"/>
    </source>
</evidence>
<evidence type="ECO:0000256" key="1">
    <source>
        <dbReference type="ARBA" id="ARBA00009437"/>
    </source>
</evidence>
<keyword evidence="4" id="KW-0804">Transcription</keyword>
<dbReference type="InterPro" id="IPR000847">
    <property type="entry name" value="LysR_HTH_N"/>
</dbReference>
<keyword evidence="3" id="KW-0238">DNA-binding</keyword>
<gene>
    <name evidence="6" type="ORF">QI30_05720</name>
</gene>
<dbReference type="RefSeq" id="WP_126989975.1">
    <property type="nucleotide sequence ID" value="NZ_JTFC01000025.1"/>
</dbReference>
<evidence type="ECO:0000313" key="6">
    <source>
        <dbReference type="EMBL" id="RUS57421.1"/>
    </source>
</evidence>
<feature type="domain" description="HTH lysR-type" evidence="5">
    <location>
        <begin position="1"/>
        <end position="58"/>
    </location>
</feature>
<evidence type="ECO:0000256" key="2">
    <source>
        <dbReference type="ARBA" id="ARBA00023015"/>
    </source>
</evidence>
<keyword evidence="7" id="KW-1185">Reference proteome</keyword>
<dbReference type="PANTHER" id="PTHR30419">
    <property type="entry name" value="HTH-TYPE TRANSCRIPTIONAL REGULATOR YBHD"/>
    <property type="match status" value="1"/>
</dbReference>
<dbReference type="InterPro" id="IPR050950">
    <property type="entry name" value="HTH-type_LysR_regulators"/>
</dbReference>
<dbReference type="Gene3D" id="1.10.10.10">
    <property type="entry name" value="Winged helix-like DNA-binding domain superfamily/Winged helix DNA-binding domain"/>
    <property type="match status" value="1"/>
</dbReference>
<reference evidence="6 7" key="1">
    <citation type="submission" date="2014-11" db="EMBL/GenBank/DDBJ databases">
        <title>Genome sequence and analysis of novel Kurthia sp.</title>
        <authorList>
            <person name="Lawson J.N."/>
            <person name="Gonzalez J.E."/>
            <person name="Rinauldi L."/>
            <person name="Xuan Z."/>
            <person name="Firman A."/>
            <person name="Shaddox L."/>
            <person name="Trudeau A."/>
            <person name="Shah S."/>
            <person name="Reiman D."/>
        </authorList>
    </citation>
    <scope>NUCLEOTIDE SEQUENCE [LARGE SCALE GENOMIC DNA]</scope>
    <source>
        <strain evidence="6 7">3B1D</strain>
    </source>
</reference>
<keyword evidence="2" id="KW-0805">Transcription regulation</keyword>
<dbReference type="EMBL" id="JTFC01000025">
    <property type="protein sequence ID" value="RUS57421.1"/>
    <property type="molecule type" value="Genomic_DNA"/>
</dbReference>
<dbReference type="Pfam" id="PF03466">
    <property type="entry name" value="LysR_substrate"/>
    <property type="match status" value="1"/>
</dbReference>